<gene>
    <name evidence="3" type="ORF">Ataiwa_25550</name>
</gene>
<dbReference type="PANTHER" id="PTHR12526:SF630">
    <property type="entry name" value="GLYCOSYLTRANSFERASE"/>
    <property type="match status" value="1"/>
</dbReference>
<dbReference type="EMBL" id="BTPE01000008">
    <property type="protein sequence ID" value="GMQ34283.1"/>
    <property type="molecule type" value="Genomic_DNA"/>
</dbReference>
<protein>
    <submittedName>
        <fullName evidence="3">Glycosyltransferase</fullName>
    </submittedName>
</protein>
<feature type="domain" description="Glycosyltransferase subfamily 4-like N-terminal" evidence="2">
    <location>
        <begin position="20"/>
        <end position="172"/>
    </location>
</feature>
<dbReference type="InterPro" id="IPR001296">
    <property type="entry name" value="Glyco_trans_1"/>
</dbReference>
<dbReference type="InterPro" id="IPR028098">
    <property type="entry name" value="Glyco_trans_4-like_N"/>
</dbReference>
<dbReference type="PANTHER" id="PTHR12526">
    <property type="entry name" value="GLYCOSYLTRANSFERASE"/>
    <property type="match status" value="1"/>
</dbReference>
<evidence type="ECO:0000259" key="1">
    <source>
        <dbReference type="Pfam" id="PF00534"/>
    </source>
</evidence>
<dbReference type="RefSeq" id="WP_338229107.1">
    <property type="nucleotide sequence ID" value="NZ_BTPE01000008.1"/>
</dbReference>
<keyword evidence="4" id="KW-1185">Reference proteome</keyword>
<evidence type="ECO:0000313" key="3">
    <source>
        <dbReference type="EMBL" id="GMQ34283.1"/>
    </source>
</evidence>
<accession>A0ABQ6Q473</accession>
<sequence>MKDKYSELPKIAQLIDSLDPGGAERMAVNLANEFQHLGWSNLLIVSRHLGGLAAQVTDQGQVHLLKKTSTFDRAAFGRFLDLLKSERVEILHAHGPSVYWGVIAKWFLPRIHLIWHDHLGISDDVVKNNPRREIRFLSRWIDRVITANESTKDYWIDKGYWNRDKVVYLPNFPRLEEFPRIKKEKFTFIHLANYRSEKGHFHLIDAVGLLEKKRKDFMVRMVGKDVDPQWKNRVSQAVKDKGLGHVISIESESDQVSRLLAEADAGLVVSDREGLPVALLEYGLAGLPVISSRVGQCSEVLGEGKWGLLFKTGDVEELKFQMEKLLDSPNDARELGQSFLGWVTANYSGKKFISLYSELLSGINQTQKAHD</sequence>
<evidence type="ECO:0000313" key="4">
    <source>
        <dbReference type="Proteomes" id="UP001307705"/>
    </source>
</evidence>
<dbReference type="Proteomes" id="UP001307705">
    <property type="component" value="Unassembled WGS sequence"/>
</dbReference>
<feature type="domain" description="Glycosyl transferase family 1" evidence="1">
    <location>
        <begin position="176"/>
        <end position="337"/>
    </location>
</feature>
<dbReference type="Gene3D" id="3.40.50.2000">
    <property type="entry name" value="Glycogen Phosphorylase B"/>
    <property type="match status" value="2"/>
</dbReference>
<evidence type="ECO:0000259" key="2">
    <source>
        <dbReference type="Pfam" id="PF13439"/>
    </source>
</evidence>
<dbReference type="SUPFAM" id="SSF53756">
    <property type="entry name" value="UDP-Glycosyltransferase/glycogen phosphorylase"/>
    <property type="match status" value="1"/>
</dbReference>
<dbReference type="CDD" id="cd03801">
    <property type="entry name" value="GT4_PimA-like"/>
    <property type="match status" value="1"/>
</dbReference>
<name>A0ABQ6Q473_9BACT</name>
<reference evidence="3 4" key="1">
    <citation type="submission" date="2023-08" db="EMBL/GenBank/DDBJ databases">
        <title>Draft genome sequence of Algoriphagus taiwanensis.</title>
        <authorList>
            <person name="Takatani N."/>
            <person name="Hosokawa M."/>
            <person name="Sawabe T."/>
        </authorList>
    </citation>
    <scope>NUCLEOTIDE SEQUENCE [LARGE SCALE GENOMIC DNA]</scope>
    <source>
        <strain evidence="3 4">JCM 19755</strain>
    </source>
</reference>
<organism evidence="3 4">
    <name type="scientific">Algoriphagus taiwanensis</name>
    <dbReference type="NCBI Taxonomy" id="1445656"/>
    <lineage>
        <taxon>Bacteria</taxon>
        <taxon>Pseudomonadati</taxon>
        <taxon>Bacteroidota</taxon>
        <taxon>Cytophagia</taxon>
        <taxon>Cytophagales</taxon>
        <taxon>Cyclobacteriaceae</taxon>
        <taxon>Algoriphagus</taxon>
    </lineage>
</organism>
<proteinExistence type="predicted"/>
<comment type="caution">
    <text evidence="3">The sequence shown here is derived from an EMBL/GenBank/DDBJ whole genome shotgun (WGS) entry which is preliminary data.</text>
</comment>
<dbReference type="Pfam" id="PF00534">
    <property type="entry name" value="Glycos_transf_1"/>
    <property type="match status" value="1"/>
</dbReference>
<dbReference type="Pfam" id="PF13439">
    <property type="entry name" value="Glyco_transf_4"/>
    <property type="match status" value="1"/>
</dbReference>